<dbReference type="Pfam" id="PF02036">
    <property type="entry name" value="SCP2"/>
    <property type="match status" value="2"/>
</dbReference>
<evidence type="ECO:0000313" key="7">
    <source>
        <dbReference type="EMBL" id="AZL94357.1"/>
    </source>
</evidence>
<evidence type="ECO:0000259" key="5">
    <source>
        <dbReference type="SMART" id="SM00822"/>
    </source>
</evidence>
<comment type="similarity">
    <text evidence="2">Belongs to the short-chain dehydrogenases/reductases (SDR) family.</text>
</comment>
<evidence type="ECO:0000256" key="2">
    <source>
        <dbReference type="ARBA" id="ARBA00006484"/>
    </source>
</evidence>
<dbReference type="GO" id="GO:0005777">
    <property type="term" value="C:peroxisome"/>
    <property type="evidence" value="ECO:0007669"/>
    <property type="project" value="UniProtKB-SubCell"/>
</dbReference>
<dbReference type="PRINTS" id="PR00080">
    <property type="entry name" value="SDRFAMILY"/>
</dbReference>
<evidence type="ECO:0000256" key="4">
    <source>
        <dbReference type="ARBA" id="ARBA00023140"/>
    </source>
</evidence>
<dbReference type="InterPro" id="IPR036291">
    <property type="entry name" value="NAD(P)-bd_dom_sf"/>
</dbReference>
<dbReference type="PROSITE" id="PS00061">
    <property type="entry name" value="ADH_SHORT"/>
    <property type="match status" value="1"/>
</dbReference>
<reference evidence="7" key="1">
    <citation type="journal article" date="2018" name="Genome Biol. Evol.">
        <title>Nephromyces encodes a urate metabolism pathway and predicted peroxisomes, demonstrating these are not ancient losses of apicomplexans.</title>
        <authorList>
            <person name="Paight C."/>
            <person name="Slamovits C.H."/>
            <person name="Saffo M.B."/>
            <person name="Lane C.E."/>
        </authorList>
    </citation>
    <scope>NUCLEOTIDE SEQUENCE</scope>
    <source>
        <strain evidence="6">Neph137</strain>
        <strain evidence="7">Neph446</strain>
    </source>
</reference>
<feature type="domain" description="Ketoreductase" evidence="5">
    <location>
        <begin position="8"/>
        <end position="200"/>
    </location>
</feature>
<dbReference type="InterPro" id="IPR036527">
    <property type="entry name" value="SCP2_sterol-bd_dom_sf"/>
</dbReference>
<dbReference type="InterPro" id="IPR051687">
    <property type="entry name" value="Peroxisomal_Beta-Oxidation"/>
</dbReference>
<dbReference type="InterPro" id="IPR002347">
    <property type="entry name" value="SDR_fam"/>
</dbReference>
<dbReference type="Gene3D" id="1.10.287.4290">
    <property type="match status" value="1"/>
</dbReference>
<dbReference type="EMBL" id="MK265906">
    <property type="protein sequence ID" value="AZL94343.1"/>
    <property type="molecule type" value="mRNA"/>
</dbReference>
<dbReference type="InterPro" id="IPR057326">
    <property type="entry name" value="KR_dom"/>
</dbReference>
<organism evidence="7">
    <name type="scientific">Nephromyces sp. MMRI</name>
    <dbReference type="NCBI Taxonomy" id="2496275"/>
    <lineage>
        <taxon>Eukaryota</taxon>
        <taxon>Sar</taxon>
        <taxon>Alveolata</taxon>
        <taxon>Apicomplexa</taxon>
        <taxon>Aconoidasida</taxon>
        <taxon>Nephromycida</taxon>
        <taxon>Nephromyces</taxon>
    </lineage>
</organism>
<dbReference type="PANTHER" id="PTHR45024:SF2">
    <property type="entry name" value="SCP2 DOMAIN-CONTAINING PROTEIN"/>
    <property type="match status" value="1"/>
</dbReference>
<dbReference type="InterPro" id="IPR020904">
    <property type="entry name" value="Sc_DH/Rdtase_CS"/>
</dbReference>
<evidence type="ECO:0000256" key="1">
    <source>
        <dbReference type="ARBA" id="ARBA00004275"/>
    </source>
</evidence>
<keyword evidence="4" id="KW-0576">Peroxisome</keyword>
<dbReference type="SUPFAM" id="SSF51735">
    <property type="entry name" value="NAD(P)-binding Rossmann-fold domains"/>
    <property type="match status" value="1"/>
</dbReference>
<dbReference type="SMART" id="SM00822">
    <property type="entry name" value="PKS_KR"/>
    <property type="match status" value="1"/>
</dbReference>
<dbReference type="PANTHER" id="PTHR45024">
    <property type="entry name" value="DEHYDROGENASES, SHORT CHAIN"/>
    <property type="match status" value="1"/>
</dbReference>
<accession>A0A3Q8UBM2</accession>
<dbReference type="SUPFAM" id="SSF55718">
    <property type="entry name" value="SCP-like"/>
    <property type="match status" value="2"/>
</dbReference>
<sequence length="582" mass="64323">MTISFENQVAVITGAGGGLGRTYALLLASKGAKVVVNDLGANVSGDLNIQKERMRPADKVVDEILSLGGKAVANYDSVENGSKIIDTAIKNYGRIDILINNAGILRDISFAKMTDKDFNLVMEIHLKGTYNCTKAAWPYMQKQNYGRILITSSGSGLFGNFGQVNYSSAKSSLLGFGKSLAFEGSKKNIFVNCIAPLAGTRMTETVMSKDLVNLLKPDYVAPVACYLVSDKCLENGSVFEVGAGWVSKIRYERSPGIFFPLNFTIDDVESNWLKIINFSEINKNTYPETLQDSMTLVLNEVLTKTNTKQKNFSNSYKIFKLMDAYLKANPKNAMGIVNNIQCIFEFIIKSSESGTSDQYFTMDLKNDNGNIKEGHSKNPDAVFILSDKLFTEICTGKLNPRLAVQKGIINVKGNTSSMMKFNKDIFPPINEELIEKKLEDALKIYIKDQITPGSNNKNIDKLRDLKIKSASILETIFNQISSGEGQKKLEKVKYIYQLDLLTKGSAPISFTLDLKSNPPTAFFGTPEKFDAQFTMTDENFYNIMTGALNPQAAFIQGKMKIKGSMAAAMKFTPDLFKTSAKI</sequence>
<dbReference type="AlphaFoldDB" id="A0A3Q8UBM2"/>
<dbReference type="Gene3D" id="3.40.50.720">
    <property type="entry name" value="NAD(P)-binding Rossmann-like Domain"/>
    <property type="match status" value="1"/>
</dbReference>
<dbReference type="Pfam" id="PF00106">
    <property type="entry name" value="adh_short"/>
    <property type="match status" value="1"/>
</dbReference>
<dbReference type="Gene3D" id="3.30.1050.10">
    <property type="entry name" value="SCP2 sterol-binding domain"/>
    <property type="match status" value="2"/>
</dbReference>
<evidence type="ECO:0000313" key="6">
    <source>
        <dbReference type="EMBL" id="AZL94343.1"/>
    </source>
</evidence>
<protein>
    <submittedName>
        <fullName evidence="7">Hydroxysteroid 17-beta dehydrogenase 4</fullName>
    </submittedName>
</protein>
<evidence type="ECO:0000256" key="3">
    <source>
        <dbReference type="ARBA" id="ARBA00023002"/>
    </source>
</evidence>
<proteinExistence type="evidence at transcript level"/>
<dbReference type="CDD" id="cd05353">
    <property type="entry name" value="hydroxyacyl-CoA-like_DH_SDR_c-like"/>
    <property type="match status" value="1"/>
</dbReference>
<dbReference type="PRINTS" id="PR00081">
    <property type="entry name" value="GDHRDH"/>
</dbReference>
<comment type="subcellular location">
    <subcellularLocation>
        <location evidence="1">Peroxisome</location>
    </subcellularLocation>
</comment>
<keyword evidence="3" id="KW-0560">Oxidoreductase</keyword>
<name>A0A3Q8UBM2_9APIC</name>
<dbReference type="InterPro" id="IPR003033">
    <property type="entry name" value="SCP2_sterol-bd_dom"/>
</dbReference>
<dbReference type="GO" id="GO:0016491">
    <property type="term" value="F:oxidoreductase activity"/>
    <property type="evidence" value="ECO:0007669"/>
    <property type="project" value="UniProtKB-KW"/>
</dbReference>
<dbReference type="EMBL" id="MK266215">
    <property type="protein sequence ID" value="AZL94357.1"/>
    <property type="molecule type" value="mRNA"/>
</dbReference>